<dbReference type="Proteomes" id="UP000251960">
    <property type="component" value="Chromosome 3"/>
</dbReference>
<evidence type="ECO:0000256" key="1">
    <source>
        <dbReference type="SAM" id="Phobius"/>
    </source>
</evidence>
<keyword evidence="1" id="KW-0812">Transmembrane</keyword>
<evidence type="ECO:0000313" key="2">
    <source>
        <dbReference type="EMBL" id="PWZ30459.1"/>
    </source>
</evidence>
<sequence>MYTISNQTTIECCLSISIFMLLSCKSITSQTSISFPFVLNYEFSLVFSFPFFFVISFIPLLFPFPTISDLVPFSMIKHGYENRILVFRPFSSLNLVERHAADNFANFHADSSP</sequence>
<evidence type="ECO:0000313" key="3">
    <source>
        <dbReference type="Proteomes" id="UP000251960"/>
    </source>
</evidence>
<accession>A0A3L6FBJ1</accession>
<keyword evidence="1" id="KW-1133">Transmembrane helix</keyword>
<comment type="caution">
    <text evidence="2">The sequence shown here is derived from an EMBL/GenBank/DDBJ whole genome shotgun (WGS) entry which is preliminary data.</text>
</comment>
<dbReference type="EMBL" id="NCVQ01000004">
    <property type="protein sequence ID" value="PWZ30459.1"/>
    <property type="molecule type" value="Genomic_DNA"/>
</dbReference>
<keyword evidence="1" id="KW-0472">Membrane</keyword>
<proteinExistence type="predicted"/>
<feature type="transmembrane region" description="Helical" evidence="1">
    <location>
        <begin position="45"/>
        <end position="67"/>
    </location>
</feature>
<dbReference type="AlphaFoldDB" id="A0A3L6FBJ1"/>
<name>A0A3L6FBJ1_MAIZE</name>
<gene>
    <name evidence="2" type="ORF">Zm00014a_020074</name>
</gene>
<reference evidence="2 3" key="1">
    <citation type="journal article" date="2018" name="Nat. Genet.">
        <title>Extensive intraspecific gene order and gene structural variations between Mo17 and other maize genomes.</title>
        <authorList>
            <person name="Sun S."/>
            <person name="Zhou Y."/>
            <person name="Chen J."/>
            <person name="Shi J."/>
            <person name="Zhao H."/>
            <person name="Zhao H."/>
            <person name="Song W."/>
            <person name="Zhang M."/>
            <person name="Cui Y."/>
            <person name="Dong X."/>
            <person name="Liu H."/>
            <person name="Ma X."/>
            <person name="Jiao Y."/>
            <person name="Wang B."/>
            <person name="Wei X."/>
            <person name="Stein J.C."/>
            <person name="Glaubitz J.C."/>
            <person name="Lu F."/>
            <person name="Yu G."/>
            <person name="Liang C."/>
            <person name="Fengler K."/>
            <person name="Li B."/>
            <person name="Rafalski A."/>
            <person name="Schnable P.S."/>
            <person name="Ware D.H."/>
            <person name="Buckler E.S."/>
            <person name="Lai J."/>
        </authorList>
    </citation>
    <scope>NUCLEOTIDE SEQUENCE [LARGE SCALE GENOMIC DNA]</scope>
    <source>
        <strain evidence="3">cv. Missouri 17</strain>
        <tissue evidence="2">Seedling</tissue>
    </source>
</reference>
<protein>
    <submittedName>
        <fullName evidence="2">Uncharacterized protein</fullName>
    </submittedName>
</protein>
<organism evidence="2 3">
    <name type="scientific">Zea mays</name>
    <name type="common">Maize</name>
    <dbReference type="NCBI Taxonomy" id="4577"/>
    <lineage>
        <taxon>Eukaryota</taxon>
        <taxon>Viridiplantae</taxon>
        <taxon>Streptophyta</taxon>
        <taxon>Embryophyta</taxon>
        <taxon>Tracheophyta</taxon>
        <taxon>Spermatophyta</taxon>
        <taxon>Magnoliopsida</taxon>
        <taxon>Liliopsida</taxon>
        <taxon>Poales</taxon>
        <taxon>Poaceae</taxon>
        <taxon>PACMAD clade</taxon>
        <taxon>Panicoideae</taxon>
        <taxon>Andropogonodae</taxon>
        <taxon>Andropogoneae</taxon>
        <taxon>Tripsacinae</taxon>
        <taxon>Zea</taxon>
    </lineage>
</organism>